<accession>A0A7S0F0B2</accession>
<dbReference type="EMBL" id="HBEO01027641">
    <property type="protein sequence ID" value="CAD8499275.1"/>
    <property type="molecule type" value="Transcribed_RNA"/>
</dbReference>
<evidence type="ECO:0000313" key="1">
    <source>
        <dbReference type="EMBL" id="CAD8499275.1"/>
    </source>
</evidence>
<proteinExistence type="predicted"/>
<name>A0A7S0F0B2_9CRYP</name>
<gene>
    <name evidence="1" type="ORF">HPHI1048_LOCUS18699</name>
</gene>
<organism evidence="1">
    <name type="scientific">Hanusia phi</name>
    <dbReference type="NCBI Taxonomy" id="3032"/>
    <lineage>
        <taxon>Eukaryota</taxon>
        <taxon>Cryptophyceae</taxon>
        <taxon>Pyrenomonadales</taxon>
        <taxon>Geminigeraceae</taxon>
        <taxon>Hanusia</taxon>
    </lineage>
</organism>
<dbReference type="AlphaFoldDB" id="A0A7S0F0B2"/>
<protein>
    <submittedName>
        <fullName evidence="1">Uncharacterized protein</fullName>
    </submittedName>
</protein>
<sequence>MLSMVYLDQTEIPPNTRVFVQIARSYGFLNTNYRMTSNFSLAIYRDDQELCKVSDDLIRVRGVQLDFGRNESVIAAGRVELFLQFQINRRLDYGDAISLVLPKFWRSGGSLEGIAISSCELVSSSLCAPPSKQLVSPIMSKIQTANWLEEEEKLTLLVSEKHEVDESICVFLSSESEIRYPPSGIRAGASGIRMRLLFADGKQYDVPIQTELEVPRSILSLEREFLAASGTLSQLARMVSLQLTLSFALEQGDGLNLTLPFPPESCEAAGQVELRFLVDGEEMASYARAELSYRNTSQLDCGFVNCRDNATANPAGRDTSSSKCEGESTLVVWMTGSVRANVPVRLDFSLPLLLPWAAVPSSSDCISIRLRSAAFPSFFPAPFDQDGRARVEVIRALGLFPSSSLSFSPLLPGFPSALRLEMYPGMSLQQGSFVEVKLAPLLASSCNVSDGWHEVSDVLLARWNCSGAALCLSPRRNVASCNALSVLFPEDLNILLPPSGLHPNSISFTVSAEEVQDQPFTLVEGVGQVVSSVGFEERRFPGQPSRVLFNFTYSELLPPNSSVVLRLNAFGFRAEEGADCQELPGEEARRTCHFPPGTWQEDGNVTCCLLPLGNGWDLFLADISSAPGLTFLLFRTSASIAALEPVSLSSSPLVSLLLPQDGISSVLHPPRVQVTVPASPFSASSSLQPVTQVDSVGFCRVSMDISNAVAGKQSNFLLSVTCAMSFAPGEDLQFSLAGLVLPPELASNNCSSSSSSSSRYFPTWEQGSSTLFLRFSEEVAAGEELALCISNVLLPEDGIPSKSPNITFSSSARNGKILPTGGWSAGLGSFELSLLGFDVPLAGTRSSSLLLALTLNDVVLPGEELRLFLPAFTLLPNASSVSSSSAAGPAASSYLLDKFGVSDVYTQAGQVLDELFARRIFLGGAGGEQVFNVSLSSSSSGNATEGVWINLHAMVHVAKKALVIVIVNSSDALQLPPTGIQKGHDFRITSEAINALVDASPLTLFPLIGHFSEDSRFSFKPAWNLESAPMMLSISLSLNVAMEAGETVFLYLNGFQRTMKFCDPNVVGYQHICESLEPSTCLDIYNISCNSSSFTLLNNSYISQATWDEEAHKMTFMLDVNISANSYVDVFVPASAGFILQRVTEQVRILLGTTARAGRVIGEHVSHGLVRIHMCGVSCGGLLADKITGVLPSGLDADLVGKTSPPIPAGCSVDEYVQGSCRCLG</sequence>
<reference evidence="1" key="1">
    <citation type="submission" date="2021-01" db="EMBL/GenBank/DDBJ databases">
        <authorList>
            <person name="Corre E."/>
            <person name="Pelletier E."/>
            <person name="Niang G."/>
            <person name="Scheremetjew M."/>
            <person name="Finn R."/>
            <person name="Kale V."/>
            <person name="Holt S."/>
            <person name="Cochrane G."/>
            <person name="Meng A."/>
            <person name="Brown T."/>
            <person name="Cohen L."/>
        </authorList>
    </citation>
    <scope>NUCLEOTIDE SEQUENCE</scope>
    <source>
        <strain evidence="1">CCMP325</strain>
    </source>
</reference>